<dbReference type="GO" id="GO:0003824">
    <property type="term" value="F:catalytic activity"/>
    <property type="evidence" value="ECO:0007669"/>
    <property type="project" value="InterPro"/>
</dbReference>
<dbReference type="GO" id="GO:0005975">
    <property type="term" value="P:carbohydrate metabolic process"/>
    <property type="evidence" value="ECO:0007669"/>
    <property type="project" value="InterPro"/>
</dbReference>
<dbReference type="SUPFAM" id="SSF74650">
    <property type="entry name" value="Galactose mutarotase-like"/>
    <property type="match status" value="1"/>
</dbReference>
<gene>
    <name evidence="1" type="ORF">CFBP5477_005545</name>
</gene>
<organism evidence="1 2">
    <name type="scientific">Agrobacterium larrymoorei</name>
    <dbReference type="NCBI Taxonomy" id="160699"/>
    <lineage>
        <taxon>Bacteria</taxon>
        <taxon>Pseudomonadati</taxon>
        <taxon>Pseudomonadota</taxon>
        <taxon>Alphaproteobacteria</taxon>
        <taxon>Hyphomicrobiales</taxon>
        <taxon>Rhizobiaceae</taxon>
        <taxon>Rhizobium/Agrobacterium group</taxon>
        <taxon>Agrobacterium</taxon>
    </lineage>
</organism>
<name>A0AAF0H858_9HYPH</name>
<dbReference type="AlphaFoldDB" id="A0AAF0H858"/>
<dbReference type="GO" id="GO:0030246">
    <property type="term" value="F:carbohydrate binding"/>
    <property type="evidence" value="ECO:0007669"/>
    <property type="project" value="InterPro"/>
</dbReference>
<evidence type="ECO:0000313" key="2">
    <source>
        <dbReference type="Proteomes" id="UP000298664"/>
    </source>
</evidence>
<dbReference type="InterPro" id="IPR027839">
    <property type="entry name" value="DUF4432"/>
</dbReference>
<reference evidence="1" key="1">
    <citation type="submission" date="2023-05" db="EMBL/GenBank/DDBJ databases">
        <title>Complete genome sequence of Agrobacterium larrymoorei CFBP5477.</title>
        <authorList>
            <person name="Yen H.-C."/>
            <person name="Chou L."/>
            <person name="Lin Y.-C."/>
            <person name="Lai E.-M."/>
            <person name="Kuo C.-H."/>
        </authorList>
    </citation>
    <scope>NUCLEOTIDE SEQUENCE</scope>
    <source>
        <strain evidence="1">CFBP5477</strain>
    </source>
</reference>
<dbReference type="Pfam" id="PF14486">
    <property type="entry name" value="DUF4432"/>
    <property type="match status" value="2"/>
</dbReference>
<protein>
    <submittedName>
        <fullName evidence="1">DUF4432 family protein</fullName>
    </submittedName>
</protein>
<proteinExistence type="predicted"/>
<dbReference type="Gene3D" id="2.70.98.10">
    <property type="match status" value="1"/>
</dbReference>
<dbReference type="Proteomes" id="UP000298664">
    <property type="component" value="Chromosome Circular"/>
</dbReference>
<sequence length="285" mass="31254">MSHKGDPVRELKAGKSPSIFLDETSVFDIGPCLVDGVNIAPERAIPDDGDPRIDHSLEGFLFTCGPDHIRHPQPILGDSTGRKYPLHGSFSSHPAQITGWSVSKVNAQASARVPVSLTDGGTALLERQWRIDGATGEVSLEDRVTNTSDRAHPTFLMYHMNVAAKLFDDAVLLESVSFEDGGFGWRFGEEPGSVFCVSAEGQAGWSELKLGPIAAIGGRTLKVAFRNDTLPYLQMWRNQKAPANVLGIEPVSHRWVDRAELERTGEFNMLQPGESREYALRFSIL</sequence>
<accession>A0AAF0H858</accession>
<evidence type="ECO:0000313" key="1">
    <source>
        <dbReference type="EMBL" id="WHA42094.1"/>
    </source>
</evidence>
<dbReference type="EMBL" id="CP124733">
    <property type="protein sequence ID" value="WHA42094.1"/>
    <property type="molecule type" value="Genomic_DNA"/>
</dbReference>
<dbReference type="InterPro" id="IPR011013">
    <property type="entry name" value="Gal_mutarotase_sf_dom"/>
</dbReference>
<dbReference type="InterPro" id="IPR014718">
    <property type="entry name" value="GH-type_carb-bd"/>
</dbReference>